<evidence type="ECO:0000259" key="1">
    <source>
        <dbReference type="Pfam" id="PF01593"/>
    </source>
</evidence>
<sequence>MTRLPSDRLSRRTFVNLVGRAGGVGAAYGTLSAMGLLPVPEPYSGPPPLAPRGGGRGTKVAVIGAGVSGMVAALELSAADYEVRVFEAQDRPGGRIRTYRGGDTVAENDSAQRVTWDEDPTLYFNAGAARIPHHHAAILGYCRDLDVPLQVIVNDDRAAYLHDDEAFGGRPERGRRVVTDARGAVAELAAHALSGDLDHGLSEDDLARVREFLKSFGTLDENYRYRGSRDAGFAEPPGGPTPGRILEPLSLAEIAKGTTTSWYGLFAEDYDQQATVMEPVGGMDAVTRAFYRRTRRFITLNAQVTKLRRTGSGARVTWRDRVTRQTRSWEADHVIVTAALPVIDAIDNDFSAKVKWAVREGAKVYLPGVKIAFQATRRWWEEDHRIYGGISFTSRDITQMWYPSTGFHGRTGIVVGAYIWTFDTGRAFTAMTPAQRAAAAIADGEHLFPGYGGLVGRPVSVAWANMPFQGGAWAEWNEFPETRQEAYPVLLPPDGPYWFAGEHMSHINGWQEGSVRATHHVLDRIQQRVTAQSD</sequence>
<keyword evidence="3" id="KW-1185">Reference proteome</keyword>
<dbReference type="PANTHER" id="PTHR10742">
    <property type="entry name" value="FLAVIN MONOAMINE OXIDASE"/>
    <property type="match status" value="1"/>
</dbReference>
<dbReference type="GO" id="GO:0001716">
    <property type="term" value="F:L-amino-acid oxidase activity"/>
    <property type="evidence" value="ECO:0007669"/>
    <property type="project" value="TreeGrafter"/>
</dbReference>
<dbReference type="Proteomes" id="UP000253303">
    <property type="component" value="Unassembled WGS sequence"/>
</dbReference>
<evidence type="ECO:0000313" key="2">
    <source>
        <dbReference type="EMBL" id="RBQ17539.1"/>
    </source>
</evidence>
<evidence type="ECO:0000313" key="3">
    <source>
        <dbReference type="Proteomes" id="UP000253303"/>
    </source>
</evidence>
<organism evidence="2 3">
    <name type="scientific">Spongiactinospora rosea</name>
    <dbReference type="NCBI Taxonomy" id="2248750"/>
    <lineage>
        <taxon>Bacteria</taxon>
        <taxon>Bacillati</taxon>
        <taxon>Actinomycetota</taxon>
        <taxon>Actinomycetes</taxon>
        <taxon>Streptosporangiales</taxon>
        <taxon>Streptosporangiaceae</taxon>
        <taxon>Spongiactinospora</taxon>
    </lineage>
</organism>
<comment type="caution">
    <text evidence="2">The sequence shown here is derived from an EMBL/GenBank/DDBJ whole genome shotgun (WGS) entry which is preliminary data.</text>
</comment>
<dbReference type="SUPFAM" id="SSF54373">
    <property type="entry name" value="FAD-linked reductases, C-terminal domain"/>
    <property type="match status" value="1"/>
</dbReference>
<dbReference type="GO" id="GO:0009063">
    <property type="term" value="P:amino acid catabolic process"/>
    <property type="evidence" value="ECO:0007669"/>
    <property type="project" value="TreeGrafter"/>
</dbReference>
<dbReference type="InterPro" id="IPR050281">
    <property type="entry name" value="Flavin_monoamine_oxidase"/>
</dbReference>
<protein>
    <recommendedName>
        <fullName evidence="1">Amine oxidase domain-containing protein</fullName>
    </recommendedName>
</protein>
<dbReference type="InterPro" id="IPR002937">
    <property type="entry name" value="Amino_oxidase"/>
</dbReference>
<dbReference type="InterPro" id="IPR036188">
    <property type="entry name" value="FAD/NAD-bd_sf"/>
</dbReference>
<reference evidence="2 3" key="1">
    <citation type="submission" date="2018-06" db="EMBL/GenBank/DDBJ databases">
        <title>Sphaerisporangium craniellae sp. nov., isolated from a marine sponge in the South China Sea.</title>
        <authorList>
            <person name="Li L."/>
        </authorList>
    </citation>
    <scope>NUCLEOTIDE SEQUENCE [LARGE SCALE GENOMIC DNA]</scope>
    <source>
        <strain evidence="2 3">LHW63015</strain>
    </source>
</reference>
<dbReference type="Gene3D" id="3.50.50.60">
    <property type="entry name" value="FAD/NAD(P)-binding domain"/>
    <property type="match status" value="1"/>
</dbReference>
<dbReference type="Gene3D" id="1.20.1440.240">
    <property type="match status" value="1"/>
</dbReference>
<accession>A0A366LVZ9</accession>
<feature type="domain" description="Amine oxidase" evidence="1">
    <location>
        <begin position="67"/>
        <end position="516"/>
    </location>
</feature>
<dbReference type="AlphaFoldDB" id="A0A366LVZ9"/>
<dbReference type="Gene3D" id="3.90.660.10">
    <property type="match status" value="1"/>
</dbReference>
<name>A0A366LVZ9_9ACTN</name>
<gene>
    <name evidence="2" type="ORF">DP939_24550</name>
</gene>
<proteinExistence type="predicted"/>
<dbReference type="OrthoDB" id="337830at2"/>
<dbReference type="SUPFAM" id="SSF51905">
    <property type="entry name" value="FAD/NAD(P)-binding domain"/>
    <property type="match status" value="1"/>
</dbReference>
<dbReference type="RefSeq" id="WP_158578677.1">
    <property type="nucleotide sequence ID" value="NZ_QMEY01000011.1"/>
</dbReference>
<dbReference type="EMBL" id="QMEY01000011">
    <property type="protein sequence ID" value="RBQ17539.1"/>
    <property type="molecule type" value="Genomic_DNA"/>
</dbReference>
<dbReference type="Pfam" id="PF01593">
    <property type="entry name" value="Amino_oxidase"/>
    <property type="match status" value="1"/>
</dbReference>
<dbReference type="PANTHER" id="PTHR10742:SF342">
    <property type="entry name" value="AMINE OXIDASE"/>
    <property type="match status" value="1"/>
</dbReference>